<feature type="transmembrane region" description="Helical" evidence="1">
    <location>
        <begin position="161"/>
        <end position="180"/>
    </location>
</feature>
<dbReference type="RefSeq" id="XP_066720367.1">
    <property type="nucleotide sequence ID" value="XM_066854512.1"/>
</dbReference>
<keyword evidence="1" id="KW-0812">Transmembrane</keyword>
<name>A0ABR1W9V4_9PEZI</name>
<feature type="transmembrane region" description="Helical" evidence="1">
    <location>
        <begin position="104"/>
        <end position="124"/>
    </location>
</feature>
<protein>
    <submittedName>
        <fullName evidence="2">Uncharacterized protein</fullName>
    </submittedName>
</protein>
<keyword evidence="1" id="KW-0472">Membrane</keyword>
<keyword evidence="3" id="KW-1185">Reference proteome</keyword>
<comment type="caution">
    <text evidence="2">The sequence shown here is derived from an EMBL/GenBank/DDBJ whole genome shotgun (WGS) entry which is preliminary data.</text>
</comment>
<dbReference type="EMBL" id="JAQQWL010000003">
    <property type="protein sequence ID" value="KAK8079296.1"/>
    <property type="molecule type" value="Genomic_DNA"/>
</dbReference>
<sequence>MYARFATTDTWDKDANAALVHGYYGLMTRYRWFQMDAHHVLRAAGPVSAAKPLPVSEVSEPSSAVVRELIRHMSNWLYLLVCLFKNLSPYDTPFHRSEQWWHRFDWFAAMVLLLLPFVPALLAYPFTKNYLGLLALGYYTWFLTHRMFVHDSETWTVLWPTYYVSDLLAIGMFLGVTASHELFALALPSLSGQAEEYTRQ</sequence>
<accession>A0ABR1W9V4</accession>
<dbReference type="Proteomes" id="UP001480595">
    <property type="component" value="Unassembled WGS sequence"/>
</dbReference>
<gene>
    <name evidence="2" type="ORF">PG994_003103</name>
</gene>
<evidence type="ECO:0000313" key="2">
    <source>
        <dbReference type="EMBL" id="KAK8079296.1"/>
    </source>
</evidence>
<evidence type="ECO:0000313" key="3">
    <source>
        <dbReference type="Proteomes" id="UP001480595"/>
    </source>
</evidence>
<dbReference type="GeneID" id="92087575"/>
<organism evidence="2 3">
    <name type="scientific">Apiospora phragmitis</name>
    <dbReference type="NCBI Taxonomy" id="2905665"/>
    <lineage>
        <taxon>Eukaryota</taxon>
        <taxon>Fungi</taxon>
        <taxon>Dikarya</taxon>
        <taxon>Ascomycota</taxon>
        <taxon>Pezizomycotina</taxon>
        <taxon>Sordariomycetes</taxon>
        <taxon>Xylariomycetidae</taxon>
        <taxon>Amphisphaeriales</taxon>
        <taxon>Apiosporaceae</taxon>
        <taxon>Apiospora</taxon>
    </lineage>
</organism>
<feature type="transmembrane region" description="Helical" evidence="1">
    <location>
        <begin position="130"/>
        <end position="149"/>
    </location>
</feature>
<proteinExistence type="predicted"/>
<reference evidence="2 3" key="1">
    <citation type="submission" date="2023-01" db="EMBL/GenBank/DDBJ databases">
        <title>Analysis of 21 Apiospora genomes using comparative genomics revels a genus with tremendous synthesis potential of carbohydrate active enzymes and secondary metabolites.</title>
        <authorList>
            <person name="Sorensen T."/>
        </authorList>
    </citation>
    <scope>NUCLEOTIDE SEQUENCE [LARGE SCALE GENOMIC DNA]</scope>
    <source>
        <strain evidence="2 3">CBS 135458</strain>
    </source>
</reference>
<keyword evidence="1" id="KW-1133">Transmembrane helix</keyword>
<evidence type="ECO:0000256" key="1">
    <source>
        <dbReference type="SAM" id="Phobius"/>
    </source>
</evidence>